<proteinExistence type="predicted"/>
<protein>
    <submittedName>
        <fullName evidence="2">ChrB domain-containing protein</fullName>
    </submittedName>
</protein>
<feature type="domain" description="ChrB N-terminal" evidence="1">
    <location>
        <begin position="20"/>
        <end position="173"/>
    </location>
</feature>
<dbReference type="InterPro" id="IPR046858">
    <property type="entry name" value="ChrB_N"/>
</dbReference>
<dbReference type="Proteomes" id="UP000272560">
    <property type="component" value="Unassembled WGS sequence"/>
</dbReference>
<dbReference type="Pfam" id="PF20229">
    <property type="entry name" value="ChrB_N"/>
    <property type="match status" value="1"/>
</dbReference>
<reference evidence="2 3" key="1">
    <citation type="submission" date="2018-09" db="EMBL/GenBank/DDBJ databases">
        <title>Novel species of Arthrobacter.</title>
        <authorList>
            <person name="Liu Q."/>
            <person name="Xin Y.-H."/>
        </authorList>
    </citation>
    <scope>NUCLEOTIDE SEQUENCE [LARGE SCALE GENOMIC DNA]</scope>
    <source>
        <strain evidence="2 3">Hz2</strain>
    </source>
</reference>
<evidence type="ECO:0000259" key="1">
    <source>
        <dbReference type="Pfam" id="PF20229"/>
    </source>
</evidence>
<sequence>MNANWLLLIYRLPSEPSRLRAMVWRRLKAAGAIYLANSVAALPESPWAERTMRKLRAEVEGLGGSGQLLRAETLVGVEQIVAEFNAARDAEYAELLGKCADFHAELEKETKAEKFTYPELEENEEDLAKLRAWLDKISARDTLEALCGGQAREAVEACAEALNEFAEHVYAAELDGTS</sequence>
<gene>
    <name evidence="2" type="ORF">D6T63_10460</name>
</gene>
<keyword evidence="3" id="KW-1185">Reference proteome</keyword>
<evidence type="ECO:0000313" key="2">
    <source>
        <dbReference type="EMBL" id="RJT79316.1"/>
    </source>
</evidence>
<evidence type="ECO:0000313" key="3">
    <source>
        <dbReference type="Proteomes" id="UP000272560"/>
    </source>
</evidence>
<accession>A0A3A5MB67</accession>
<dbReference type="OrthoDB" id="3790780at2"/>
<comment type="caution">
    <text evidence="2">The sequence shown here is derived from an EMBL/GenBank/DDBJ whole genome shotgun (WGS) entry which is preliminary data.</text>
</comment>
<dbReference type="AlphaFoldDB" id="A0A3A5MB67"/>
<organism evidence="2 3">
    <name type="scientific">Arthrobacter cheniae</name>
    <dbReference type="NCBI Taxonomy" id="1258888"/>
    <lineage>
        <taxon>Bacteria</taxon>
        <taxon>Bacillati</taxon>
        <taxon>Actinomycetota</taxon>
        <taxon>Actinomycetes</taxon>
        <taxon>Micrococcales</taxon>
        <taxon>Micrococcaceae</taxon>
        <taxon>Arthrobacter</taxon>
    </lineage>
</organism>
<dbReference type="EMBL" id="QZVT01000005">
    <property type="protein sequence ID" value="RJT79316.1"/>
    <property type="molecule type" value="Genomic_DNA"/>
</dbReference>
<name>A0A3A5MB67_9MICC</name>